<sequence length="498" mass="57979">MFRKKMLKAILLLHRYLGFVLSLMFVVWFLSGFVMMYTGYPTMKLDQRLKQLPPVNMETCHLTPQQALNVAGITDSIVTIRMGMLLERPVYRIVTQQKKHIAIFADNGAMIDKIDVASGNQLARAFVHNASQPQTVDTLWQIDQWMAAHRSQGYLPEVYRFKMNDPAATYVYVSFHTGEVVQMVNARQRFWAWLGPIPHWIYPTILIRNRPVWSQVVIWVSFIGTVMCLTGIIMGIVRYKRKNKQTLAFSPYKKKWFRYHHYTGFVFGIFVFTWVLSGWFSMSPVAFGPEPGKQQAERHLLSGGPLNVAAFTLSPCQAASGFSSFLTVKEIQLIQLDGKPYYLAYQDAQHTRLLAADQEKSIPFEYFPDSLFISKVRAFQPAQQIKESVILNHYDDYYYSRTFEKRLPVLRVKVDNPEQTWYYFDLKTGQLVLRHEKGSRLERWLYHGLHSLDFSFLVYRRPLWDVVVWVLMLGGTAVSITGLALTWKWLRRKAGKMY</sequence>
<evidence type="ECO:0000313" key="2">
    <source>
        <dbReference type="EMBL" id="RBL92872.1"/>
    </source>
</evidence>
<name>A0A365Y2P4_9BACT</name>
<feature type="transmembrane region" description="Helical" evidence="1">
    <location>
        <begin position="466"/>
        <end position="490"/>
    </location>
</feature>
<evidence type="ECO:0008006" key="4">
    <source>
        <dbReference type="Google" id="ProtNLM"/>
    </source>
</evidence>
<proteinExistence type="predicted"/>
<dbReference type="OrthoDB" id="9760788at2"/>
<feature type="transmembrane region" description="Helical" evidence="1">
    <location>
        <begin position="216"/>
        <end position="239"/>
    </location>
</feature>
<dbReference type="RefSeq" id="WP_113615467.1">
    <property type="nucleotide sequence ID" value="NZ_QFFJ01000001.1"/>
</dbReference>
<protein>
    <recommendedName>
        <fullName evidence="4">PepSY domain-containing protein</fullName>
    </recommendedName>
</protein>
<dbReference type="EMBL" id="QFFJ01000001">
    <property type="protein sequence ID" value="RBL92872.1"/>
    <property type="molecule type" value="Genomic_DNA"/>
</dbReference>
<evidence type="ECO:0000256" key="1">
    <source>
        <dbReference type="SAM" id="Phobius"/>
    </source>
</evidence>
<evidence type="ECO:0000313" key="3">
    <source>
        <dbReference type="Proteomes" id="UP000253410"/>
    </source>
</evidence>
<dbReference type="PANTHER" id="PTHR34219">
    <property type="entry name" value="IRON-REGULATED INNER MEMBRANE PROTEIN-RELATED"/>
    <property type="match status" value="1"/>
</dbReference>
<dbReference type="InterPro" id="IPR005625">
    <property type="entry name" value="PepSY-ass_TM"/>
</dbReference>
<keyword evidence="1" id="KW-1133">Transmembrane helix</keyword>
<accession>A0A365Y2P4</accession>
<feature type="transmembrane region" description="Helical" evidence="1">
    <location>
        <begin position="12"/>
        <end position="40"/>
    </location>
</feature>
<gene>
    <name evidence="2" type="ORF">DF182_09910</name>
</gene>
<dbReference type="AlphaFoldDB" id="A0A365Y2P4"/>
<dbReference type="PANTHER" id="PTHR34219:SF6">
    <property type="entry name" value="BLR3280 PROTEIN"/>
    <property type="match status" value="1"/>
</dbReference>
<dbReference type="Proteomes" id="UP000253410">
    <property type="component" value="Unassembled WGS sequence"/>
</dbReference>
<feature type="transmembrane region" description="Helical" evidence="1">
    <location>
        <begin position="259"/>
        <end position="280"/>
    </location>
</feature>
<keyword evidence="3" id="KW-1185">Reference proteome</keyword>
<keyword evidence="1" id="KW-0472">Membrane</keyword>
<dbReference type="Pfam" id="PF03929">
    <property type="entry name" value="PepSY_TM"/>
    <property type="match status" value="1"/>
</dbReference>
<organism evidence="2 3">
    <name type="scientific">Chitinophaga flava</name>
    <dbReference type="NCBI Taxonomy" id="2259036"/>
    <lineage>
        <taxon>Bacteria</taxon>
        <taxon>Pseudomonadati</taxon>
        <taxon>Bacteroidota</taxon>
        <taxon>Chitinophagia</taxon>
        <taxon>Chitinophagales</taxon>
        <taxon>Chitinophagaceae</taxon>
        <taxon>Chitinophaga</taxon>
    </lineage>
</organism>
<comment type="caution">
    <text evidence="2">The sequence shown here is derived from an EMBL/GenBank/DDBJ whole genome shotgun (WGS) entry which is preliminary data.</text>
</comment>
<reference evidence="2 3" key="1">
    <citation type="submission" date="2018-05" db="EMBL/GenBank/DDBJ databases">
        <title>Chitinophaga sp. K3CV102501T nov., isolated from isolated from a monsoon evergreen broad-leaved forest soil.</title>
        <authorList>
            <person name="Lv Y."/>
        </authorList>
    </citation>
    <scope>NUCLEOTIDE SEQUENCE [LARGE SCALE GENOMIC DNA]</scope>
    <source>
        <strain evidence="2 3">GDMCC 1.1325</strain>
    </source>
</reference>
<keyword evidence="1" id="KW-0812">Transmembrane</keyword>